<sequence length="466" mass="52190">MSLSLKVVLNKEKTKVLFAEANSDFINVLLSFLTLPLGKIVTILQKHNGPEVAATIGSLTTLYRGLSELDSAHFSVPGAKEMLLNPQSSFRDECRKLAVDVTHTAPLQYFFCEDENCFHTAYHNVSVYSDIATCACGRSLKMPVSVFERQDEAEAFVISPLFFIITDDLRFAPIVTGIVQALTDFGITDTRGAEMKSLSLDLHEVRDLLKLSLTSATPLTDMIMKSNTKYPKSEIWLDRIHQHDAATESRKIVLKAFLHKSTNKFLFAEATDEFVELLLSFLTLPLCGVEYLLGSNTPLKNIDNLYRSVSNGINDMYFTTSDTKNRLINPKLAHGYISKNQFLPLSEEDPPKLFYKSTWTGQQYSYAFYEKGGTVVSSFKSSKEVYVKKQTMCFVSDDLAMSPCLSSRILILNDVGIPLSDMKETEFHIGIDEALAILKASLTSKTALTDGLIKPFLKRQPKKERC</sequence>
<comment type="caution">
    <text evidence="1">The sequence shown here is derived from an EMBL/GenBank/DDBJ whole genome shotgun (WGS) entry which is preliminary data.</text>
</comment>
<dbReference type="Proteomes" id="UP001567538">
    <property type="component" value="Unassembled WGS sequence"/>
</dbReference>
<proteinExistence type="predicted"/>
<keyword evidence="2" id="KW-1185">Reference proteome</keyword>
<evidence type="ECO:0000313" key="1">
    <source>
        <dbReference type="EMBL" id="KAL1560798.1"/>
    </source>
</evidence>
<evidence type="ECO:0000313" key="2">
    <source>
        <dbReference type="Proteomes" id="UP001567538"/>
    </source>
</evidence>
<accession>A0ABD1HZZ3</accession>
<evidence type="ECO:0008006" key="3">
    <source>
        <dbReference type="Google" id="ProtNLM"/>
    </source>
</evidence>
<dbReference type="InterPro" id="IPR007750">
    <property type="entry name" value="DUF674"/>
</dbReference>
<dbReference type="PANTHER" id="PTHR33103">
    <property type="entry name" value="OS01G0153900 PROTEIN"/>
    <property type="match status" value="1"/>
</dbReference>
<gene>
    <name evidence="1" type="ORF">AAHA92_10970</name>
</gene>
<dbReference type="PANTHER" id="PTHR33103:SF27">
    <property type="entry name" value="OS04G0594700 PROTEIN"/>
    <property type="match status" value="1"/>
</dbReference>
<name>A0ABD1HZZ3_SALDI</name>
<protein>
    <recommendedName>
        <fullName evidence="3">DUF674 family protein</fullName>
    </recommendedName>
</protein>
<dbReference type="AlphaFoldDB" id="A0ABD1HZZ3"/>
<dbReference type="EMBL" id="JBEAFC010000004">
    <property type="protein sequence ID" value="KAL1560798.1"/>
    <property type="molecule type" value="Genomic_DNA"/>
</dbReference>
<dbReference type="Pfam" id="PF05056">
    <property type="entry name" value="DUF674"/>
    <property type="match status" value="1"/>
</dbReference>
<reference evidence="1 2" key="1">
    <citation type="submission" date="2024-06" db="EMBL/GenBank/DDBJ databases">
        <title>A chromosome level genome sequence of Diviner's sage (Salvia divinorum).</title>
        <authorList>
            <person name="Ford S.A."/>
            <person name="Ro D.-K."/>
            <person name="Ness R.W."/>
            <person name="Phillips M.A."/>
        </authorList>
    </citation>
    <scope>NUCLEOTIDE SEQUENCE [LARGE SCALE GENOMIC DNA]</scope>
    <source>
        <strain evidence="1">SAF-2024a</strain>
        <tissue evidence="1">Leaf</tissue>
    </source>
</reference>
<organism evidence="1 2">
    <name type="scientific">Salvia divinorum</name>
    <name type="common">Maria pastora</name>
    <name type="synonym">Diviner's sage</name>
    <dbReference type="NCBI Taxonomy" id="28513"/>
    <lineage>
        <taxon>Eukaryota</taxon>
        <taxon>Viridiplantae</taxon>
        <taxon>Streptophyta</taxon>
        <taxon>Embryophyta</taxon>
        <taxon>Tracheophyta</taxon>
        <taxon>Spermatophyta</taxon>
        <taxon>Magnoliopsida</taxon>
        <taxon>eudicotyledons</taxon>
        <taxon>Gunneridae</taxon>
        <taxon>Pentapetalae</taxon>
        <taxon>asterids</taxon>
        <taxon>lamiids</taxon>
        <taxon>Lamiales</taxon>
        <taxon>Lamiaceae</taxon>
        <taxon>Nepetoideae</taxon>
        <taxon>Mentheae</taxon>
        <taxon>Salviinae</taxon>
        <taxon>Salvia</taxon>
        <taxon>Salvia subgen. Calosphace</taxon>
    </lineage>
</organism>